<keyword evidence="1" id="KW-0472">Membrane</keyword>
<dbReference type="AlphaFoldDB" id="A0A1I7WNW7"/>
<organism evidence="2 3">
    <name type="scientific">Heterorhabditis bacteriophora</name>
    <name type="common">Entomopathogenic nematode worm</name>
    <dbReference type="NCBI Taxonomy" id="37862"/>
    <lineage>
        <taxon>Eukaryota</taxon>
        <taxon>Metazoa</taxon>
        <taxon>Ecdysozoa</taxon>
        <taxon>Nematoda</taxon>
        <taxon>Chromadorea</taxon>
        <taxon>Rhabditida</taxon>
        <taxon>Rhabditina</taxon>
        <taxon>Rhabditomorpha</taxon>
        <taxon>Strongyloidea</taxon>
        <taxon>Heterorhabditidae</taxon>
        <taxon>Heterorhabditis</taxon>
    </lineage>
</organism>
<name>A0A1I7WNW7_HETBA</name>
<evidence type="ECO:0000313" key="3">
    <source>
        <dbReference type="WBParaSite" id="Hba_06777"/>
    </source>
</evidence>
<keyword evidence="1" id="KW-1133">Transmembrane helix</keyword>
<evidence type="ECO:0000256" key="1">
    <source>
        <dbReference type="SAM" id="Phobius"/>
    </source>
</evidence>
<dbReference type="WBParaSite" id="Hba_06777">
    <property type="protein sequence ID" value="Hba_06777"/>
    <property type="gene ID" value="Hba_06777"/>
</dbReference>
<keyword evidence="2" id="KW-1185">Reference proteome</keyword>
<keyword evidence="1" id="KW-0812">Transmembrane</keyword>
<feature type="transmembrane region" description="Helical" evidence="1">
    <location>
        <begin position="42"/>
        <end position="61"/>
    </location>
</feature>
<accession>A0A1I7WNW7</accession>
<protein>
    <submittedName>
        <fullName evidence="3">Uncharacterized protein</fullName>
    </submittedName>
</protein>
<reference evidence="3" key="1">
    <citation type="submission" date="2016-11" db="UniProtKB">
        <authorList>
            <consortium name="WormBaseParasite"/>
        </authorList>
    </citation>
    <scope>IDENTIFICATION</scope>
</reference>
<proteinExistence type="predicted"/>
<dbReference type="Proteomes" id="UP000095283">
    <property type="component" value="Unplaced"/>
</dbReference>
<sequence length="73" mass="8955">MCCRLTTKVDYKFTEFSLWIADYIEDRSLLNIPENYWKQFTLLVYFHFILGGFLFLFRGYFSLSEMKKYILLI</sequence>
<evidence type="ECO:0000313" key="2">
    <source>
        <dbReference type="Proteomes" id="UP000095283"/>
    </source>
</evidence>